<comment type="similarity">
    <text evidence="2">Belongs to the enoyl-CoA hydratase/isomerase family.</text>
</comment>
<dbReference type="SUPFAM" id="SSF52096">
    <property type="entry name" value="ClpP/crotonase"/>
    <property type="match status" value="1"/>
</dbReference>
<evidence type="ECO:0000256" key="6">
    <source>
        <dbReference type="ARBA" id="ARBA00024871"/>
    </source>
</evidence>
<dbReference type="InterPro" id="IPR032259">
    <property type="entry name" value="HIBYL-CoA-H"/>
</dbReference>
<evidence type="ECO:0000256" key="2">
    <source>
        <dbReference type="ARBA" id="ARBA00005254"/>
    </source>
</evidence>
<keyword evidence="10" id="KW-1185">Reference proteome</keyword>
<evidence type="ECO:0000256" key="1">
    <source>
        <dbReference type="ARBA" id="ARBA00001709"/>
    </source>
</evidence>
<sequence>SDEKTQFIIIKSTGPKAFSAGGDLKILTSTSLNGENIRNTYLKDEYQLLYLIGTYKLPYVALINGITMGGGCGLSIHGSFRIATEITTVAMPETAIGLFPNAGGSYFLSRLSNNLGVFLGLTGHRLHGMDVLHAGIATHFLPTNRLQEIEQKLLKLPKADYNSIKNVLDENTELVGL</sequence>
<evidence type="ECO:0000259" key="8">
    <source>
        <dbReference type="Pfam" id="PF16113"/>
    </source>
</evidence>
<evidence type="ECO:0000256" key="7">
    <source>
        <dbReference type="ARBA" id="ARBA00031181"/>
    </source>
</evidence>
<dbReference type="InterPro" id="IPR045004">
    <property type="entry name" value="ECH_dom"/>
</dbReference>
<dbReference type="PANTHER" id="PTHR43176:SF3">
    <property type="entry name" value="3-HYDROXYISOBUTYRYL-COA HYDROLASE, MITOCHONDRIAL"/>
    <property type="match status" value="1"/>
</dbReference>
<keyword evidence="5" id="KW-0378">Hydrolase</keyword>
<dbReference type="GO" id="GO:0006574">
    <property type="term" value="P:L-valine catabolic process"/>
    <property type="evidence" value="ECO:0007669"/>
    <property type="project" value="UniProtKB-UniPathway"/>
</dbReference>
<accession>A0A821KBX4</accession>
<evidence type="ECO:0000256" key="4">
    <source>
        <dbReference type="ARBA" id="ARBA00016714"/>
    </source>
</evidence>
<dbReference type="InterPro" id="IPR029045">
    <property type="entry name" value="ClpP/crotonase-like_dom_sf"/>
</dbReference>
<gene>
    <name evidence="9" type="ORF">UJA718_LOCUS37987</name>
</gene>
<evidence type="ECO:0000313" key="10">
    <source>
        <dbReference type="Proteomes" id="UP000663873"/>
    </source>
</evidence>
<protein>
    <recommendedName>
        <fullName evidence="4">3-hydroxyisobutyryl-CoA hydrolase, mitochondrial</fullName>
        <ecNumber evidence="3">3.1.2.4</ecNumber>
    </recommendedName>
    <alternativeName>
        <fullName evidence="7">3-hydroxyisobutyryl-coenzyme A hydrolase</fullName>
    </alternativeName>
</protein>
<dbReference type="AlphaFoldDB" id="A0A821KBX4"/>
<evidence type="ECO:0000313" key="9">
    <source>
        <dbReference type="EMBL" id="CAF4734654.1"/>
    </source>
</evidence>
<feature type="domain" description="Enoyl-CoA hydratase/isomerase" evidence="8">
    <location>
        <begin position="2"/>
        <end position="171"/>
    </location>
</feature>
<dbReference type="Pfam" id="PF16113">
    <property type="entry name" value="ECH_2"/>
    <property type="match status" value="1"/>
</dbReference>
<evidence type="ECO:0000256" key="3">
    <source>
        <dbReference type="ARBA" id="ARBA00011915"/>
    </source>
</evidence>
<dbReference type="EMBL" id="CAJOBP010038367">
    <property type="protein sequence ID" value="CAF4734654.1"/>
    <property type="molecule type" value="Genomic_DNA"/>
</dbReference>
<dbReference type="Proteomes" id="UP000663873">
    <property type="component" value="Unassembled WGS sequence"/>
</dbReference>
<organism evidence="9 10">
    <name type="scientific">Rotaria socialis</name>
    <dbReference type="NCBI Taxonomy" id="392032"/>
    <lineage>
        <taxon>Eukaryota</taxon>
        <taxon>Metazoa</taxon>
        <taxon>Spiralia</taxon>
        <taxon>Gnathifera</taxon>
        <taxon>Rotifera</taxon>
        <taxon>Eurotatoria</taxon>
        <taxon>Bdelloidea</taxon>
        <taxon>Philodinida</taxon>
        <taxon>Philodinidae</taxon>
        <taxon>Rotaria</taxon>
    </lineage>
</organism>
<dbReference type="UniPathway" id="UPA00362"/>
<dbReference type="GO" id="GO:0003860">
    <property type="term" value="F:3-hydroxyisobutyryl-CoA hydrolase activity"/>
    <property type="evidence" value="ECO:0007669"/>
    <property type="project" value="UniProtKB-EC"/>
</dbReference>
<feature type="non-terminal residue" evidence="9">
    <location>
        <position position="1"/>
    </location>
</feature>
<proteinExistence type="inferred from homology"/>
<dbReference type="EC" id="3.1.2.4" evidence="3"/>
<evidence type="ECO:0000256" key="5">
    <source>
        <dbReference type="ARBA" id="ARBA00022801"/>
    </source>
</evidence>
<reference evidence="9" key="1">
    <citation type="submission" date="2021-02" db="EMBL/GenBank/DDBJ databases">
        <authorList>
            <person name="Nowell W R."/>
        </authorList>
    </citation>
    <scope>NUCLEOTIDE SEQUENCE</scope>
</reference>
<dbReference type="PANTHER" id="PTHR43176">
    <property type="entry name" value="3-HYDROXYISOBUTYRYL-COA HYDROLASE-RELATED"/>
    <property type="match status" value="1"/>
</dbReference>
<dbReference type="CDD" id="cd06558">
    <property type="entry name" value="crotonase-like"/>
    <property type="match status" value="1"/>
</dbReference>
<dbReference type="GO" id="GO:0005739">
    <property type="term" value="C:mitochondrion"/>
    <property type="evidence" value="ECO:0007669"/>
    <property type="project" value="TreeGrafter"/>
</dbReference>
<comment type="caution">
    <text evidence="9">The sequence shown here is derived from an EMBL/GenBank/DDBJ whole genome shotgun (WGS) entry which is preliminary data.</text>
</comment>
<dbReference type="Gene3D" id="3.90.226.10">
    <property type="entry name" value="2-enoyl-CoA Hydratase, Chain A, domain 1"/>
    <property type="match status" value="1"/>
</dbReference>
<comment type="function">
    <text evidence="6">Hydrolyzes 3-hydroxyisobutyryl-CoA (HIBYL-CoA), a saline catabolite. Has high activity toward isobutyryl-CoA. Could be an isobutyryl-CoA dehydrogenase that functions in valine catabolism. Also hydrolyzes 3-hydroxypropanoyl-CoA.</text>
</comment>
<comment type="catalytic activity">
    <reaction evidence="1">
        <text>3-hydroxy-2-methylpropanoyl-CoA + H2O = 3-hydroxy-2-methylpropanoate + CoA + H(+)</text>
        <dbReference type="Rhea" id="RHEA:20888"/>
        <dbReference type="ChEBI" id="CHEBI:11805"/>
        <dbReference type="ChEBI" id="CHEBI:15377"/>
        <dbReference type="ChEBI" id="CHEBI:15378"/>
        <dbReference type="ChEBI" id="CHEBI:57287"/>
        <dbReference type="ChEBI" id="CHEBI:57340"/>
        <dbReference type="EC" id="3.1.2.4"/>
    </reaction>
</comment>
<name>A0A821KBX4_9BILA</name>